<evidence type="ECO:0000256" key="6">
    <source>
        <dbReference type="SAM" id="MobiDB-lite"/>
    </source>
</evidence>
<dbReference type="Gene3D" id="3.10.440.10">
    <property type="match status" value="1"/>
</dbReference>
<dbReference type="InterPro" id="IPR023621">
    <property type="entry name" value="Ribosomal_eL31_dom_sf"/>
</dbReference>
<feature type="compositionally biased region" description="Basic and acidic residues" evidence="6">
    <location>
        <begin position="110"/>
        <end position="154"/>
    </location>
</feature>
<evidence type="ECO:0000256" key="1">
    <source>
        <dbReference type="ARBA" id="ARBA00010808"/>
    </source>
</evidence>
<comment type="caution">
    <text evidence="7">The sequence shown here is derived from an EMBL/GenBank/DDBJ whole genome shotgun (WGS) entry which is preliminary data.</text>
</comment>
<dbReference type="AlphaFoldDB" id="A0A8T3YNR2"/>
<name>A0A8T3YNR2_9ARCH</name>
<reference evidence="7" key="1">
    <citation type="submission" date="2020-07" db="EMBL/GenBank/DDBJ databases">
        <title>Huge and variable diversity of episymbiotic CPR bacteria and DPANN archaea in groundwater ecosystems.</title>
        <authorList>
            <person name="He C.Y."/>
            <person name="Keren R."/>
            <person name="Whittaker M."/>
            <person name="Farag I.F."/>
            <person name="Doudna J."/>
            <person name="Cate J.H.D."/>
            <person name="Banfield J.F."/>
        </authorList>
    </citation>
    <scope>NUCLEOTIDE SEQUENCE</scope>
    <source>
        <strain evidence="7">NC_groundwater_1296_Ag_S-0.2um_52_80</strain>
    </source>
</reference>
<feature type="compositionally biased region" description="Basic residues" evidence="6">
    <location>
        <begin position="99"/>
        <end position="109"/>
    </location>
</feature>
<dbReference type="GO" id="GO:0003735">
    <property type="term" value="F:structural constituent of ribosome"/>
    <property type="evidence" value="ECO:0007669"/>
    <property type="project" value="InterPro"/>
</dbReference>
<dbReference type="GO" id="GO:1990904">
    <property type="term" value="C:ribonucleoprotein complex"/>
    <property type="evidence" value="ECO:0007669"/>
    <property type="project" value="UniProtKB-KW"/>
</dbReference>
<dbReference type="SUPFAM" id="SSF54575">
    <property type="entry name" value="Ribosomal protein L31e"/>
    <property type="match status" value="1"/>
</dbReference>
<comment type="similarity">
    <text evidence="1">Belongs to the eukaryotic ribosomal protein eL31 family.</text>
</comment>
<gene>
    <name evidence="7" type="ORF">HY544_03015</name>
</gene>
<evidence type="ECO:0000256" key="4">
    <source>
        <dbReference type="ARBA" id="ARBA00035230"/>
    </source>
</evidence>
<dbReference type="InterPro" id="IPR000054">
    <property type="entry name" value="Ribosomal_eL31"/>
</dbReference>
<dbReference type="GO" id="GO:0006412">
    <property type="term" value="P:translation"/>
    <property type="evidence" value="ECO:0007669"/>
    <property type="project" value="InterPro"/>
</dbReference>
<dbReference type="Proteomes" id="UP000732298">
    <property type="component" value="Unassembled WGS sequence"/>
</dbReference>
<protein>
    <recommendedName>
        <fullName evidence="4">Large ribosomal subunit protein eL31</fullName>
    </recommendedName>
    <alternativeName>
        <fullName evidence="5">50S ribosomal protein L31e</fullName>
    </alternativeName>
</protein>
<evidence type="ECO:0000256" key="3">
    <source>
        <dbReference type="ARBA" id="ARBA00023274"/>
    </source>
</evidence>
<sequence>MKGEQANYTIPLKKAFLFPPRVRIRKAIAEIRDFVKKHTRFKKYALSNEVNAFLHKNSKNIPHRIPAVLLKEQDRIAVFLQGGKEMETYIKQREEAKKRKEQKKTSAKKGAKEEKSAEAIAESKEAEDEKRKKLEDKKAKEEAAKAAEMKRGTA</sequence>
<dbReference type="EMBL" id="JACQPB010000034">
    <property type="protein sequence ID" value="MBI4210451.1"/>
    <property type="molecule type" value="Genomic_DNA"/>
</dbReference>
<evidence type="ECO:0000256" key="2">
    <source>
        <dbReference type="ARBA" id="ARBA00022980"/>
    </source>
</evidence>
<evidence type="ECO:0000313" key="8">
    <source>
        <dbReference type="Proteomes" id="UP000732298"/>
    </source>
</evidence>
<organism evidence="7 8">
    <name type="scientific">Candidatus Iainarchaeum sp</name>
    <dbReference type="NCBI Taxonomy" id="3101447"/>
    <lineage>
        <taxon>Archaea</taxon>
        <taxon>Candidatus Iainarchaeota</taxon>
        <taxon>Candidatus Iainarchaeia</taxon>
        <taxon>Candidatus Iainarchaeales</taxon>
        <taxon>Candidatus Iainarchaeaceae</taxon>
        <taxon>Candidatus Iainarchaeum</taxon>
    </lineage>
</organism>
<dbReference type="SMART" id="SM01380">
    <property type="entry name" value="Ribosomal_L31e"/>
    <property type="match status" value="1"/>
</dbReference>
<feature type="region of interest" description="Disordered" evidence="6">
    <location>
        <begin position="91"/>
        <end position="154"/>
    </location>
</feature>
<keyword evidence="3" id="KW-0687">Ribonucleoprotein</keyword>
<evidence type="ECO:0000256" key="5">
    <source>
        <dbReference type="ARBA" id="ARBA00035378"/>
    </source>
</evidence>
<keyword evidence="2" id="KW-0689">Ribosomal protein</keyword>
<dbReference type="GO" id="GO:0005840">
    <property type="term" value="C:ribosome"/>
    <property type="evidence" value="ECO:0007669"/>
    <property type="project" value="UniProtKB-KW"/>
</dbReference>
<proteinExistence type="inferred from homology"/>
<evidence type="ECO:0000313" key="7">
    <source>
        <dbReference type="EMBL" id="MBI4210451.1"/>
    </source>
</evidence>
<accession>A0A8T3YNR2</accession>